<dbReference type="OrthoDB" id="8053018at2759"/>
<organism evidence="2 3">
    <name type="scientific">Eumeta variegata</name>
    <name type="common">Bagworm moth</name>
    <name type="synonym">Eumeta japonica</name>
    <dbReference type="NCBI Taxonomy" id="151549"/>
    <lineage>
        <taxon>Eukaryota</taxon>
        <taxon>Metazoa</taxon>
        <taxon>Ecdysozoa</taxon>
        <taxon>Arthropoda</taxon>
        <taxon>Hexapoda</taxon>
        <taxon>Insecta</taxon>
        <taxon>Pterygota</taxon>
        <taxon>Neoptera</taxon>
        <taxon>Endopterygota</taxon>
        <taxon>Lepidoptera</taxon>
        <taxon>Glossata</taxon>
        <taxon>Ditrysia</taxon>
        <taxon>Tineoidea</taxon>
        <taxon>Psychidae</taxon>
        <taxon>Oiketicinae</taxon>
        <taxon>Eumeta</taxon>
    </lineage>
</organism>
<evidence type="ECO:0000256" key="1">
    <source>
        <dbReference type="SAM" id="Coils"/>
    </source>
</evidence>
<keyword evidence="3" id="KW-1185">Reference proteome</keyword>
<accession>A0A4C1ZLF7</accession>
<comment type="caution">
    <text evidence="2">The sequence shown here is derived from an EMBL/GenBank/DDBJ whole genome shotgun (WGS) entry which is preliminary data.</text>
</comment>
<dbReference type="EMBL" id="BGZK01001994">
    <property type="protein sequence ID" value="GBP89346.1"/>
    <property type="molecule type" value="Genomic_DNA"/>
</dbReference>
<keyword evidence="1" id="KW-0175">Coiled coil</keyword>
<name>A0A4C1ZLF7_EUMVA</name>
<evidence type="ECO:0000313" key="3">
    <source>
        <dbReference type="Proteomes" id="UP000299102"/>
    </source>
</evidence>
<feature type="coiled-coil region" evidence="1">
    <location>
        <begin position="110"/>
        <end position="137"/>
    </location>
</feature>
<protein>
    <submittedName>
        <fullName evidence="2">Uncharacterized protein</fullName>
    </submittedName>
</protein>
<evidence type="ECO:0000313" key="2">
    <source>
        <dbReference type="EMBL" id="GBP89346.1"/>
    </source>
</evidence>
<sequence length="202" mass="23728">MRPALATGAKTIRTLPIVVIGYGLTGKQNKKKAASIRTEISSGWWSIEEVNIRARAEALVHNGKSAVIGRGPEIGFQNVDDILRFSYHRVDRRRRRDLHSFKWRPFVTEIEQRRLDLEERRLEVDRLRENIAQNRQLQEKFLQRELVDLRRLSSSACYSQLIRIRSSYDSQFQMLRRHEGRTSWNGADRAVQWRNIFGLLSL</sequence>
<dbReference type="AlphaFoldDB" id="A0A4C1ZLF7"/>
<gene>
    <name evidence="2" type="ORF">EVAR_60307_1</name>
</gene>
<dbReference type="Proteomes" id="UP000299102">
    <property type="component" value="Unassembled WGS sequence"/>
</dbReference>
<reference evidence="2 3" key="1">
    <citation type="journal article" date="2019" name="Commun. Biol.">
        <title>The bagworm genome reveals a unique fibroin gene that provides high tensile strength.</title>
        <authorList>
            <person name="Kono N."/>
            <person name="Nakamura H."/>
            <person name="Ohtoshi R."/>
            <person name="Tomita M."/>
            <person name="Numata K."/>
            <person name="Arakawa K."/>
        </authorList>
    </citation>
    <scope>NUCLEOTIDE SEQUENCE [LARGE SCALE GENOMIC DNA]</scope>
</reference>
<proteinExistence type="predicted"/>